<dbReference type="InterPro" id="IPR011250">
    <property type="entry name" value="OMP/PagP_B-barrel"/>
</dbReference>
<accession>A0A2U2BYG2</accession>
<evidence type="ECO:0000313" key="4">
    <source>
        <dbReference type="EMBL" id="PWE19640.1"/>
    </source>
</evidence>
<keyword evidence="1 2" id="KW-0732">Signal</keyword>
<proteinExistence type="predicted"/>
<evidence type="ECO:0000259" key="3">
    <source>
        <dbReference type="Pfam" id="PF13505"/>
    </source>
</evidence>
<dbReference type="SUPFAM" id="SSF56925">
    <property type="entry name" value="OMPA-like"/>
    <property type="match status" value="1"/>
</dbReference>
<dbReference type="InterPro" id="IPR027385">
    <property type="entry name" value="Beta-barrel_OMP"/>
</dbReference>
<sequence length="209" mass="22877">MFNRTLNIYGGKMKKSLVMASLLALGTSAMALDVQPFVGASLGASWNKVEGKYDISGPVVNESGKETERESALLVGIKGGVILDNSHRLGLNYNPAFHSDATVHNILASYDYLIPVNDSNRFYVGAHAGYASLKGKSDLDGLDMSGFAYGLQAGYIYDITKNIEFEFGLNYTKHNADKSYSYTELGHNVNEKYELKDSISTLVGINYKF</sequence>
<evidence type="ECO:0000313" key="5">
    <source>
        <dbReference type="Proteomes" id="UP000245014"/>
    </source>
</evidence>
<dbReference type="Gene3D" id="2.40.160.20">
    <property type="match status" value="1"/>
</dbReference>
<evidence type="ECO:0000256" key="1">
    <source>
        <dbReference type="ARBA" id="ARBA00022729"/>
    </source>
</evidence>
<dbReference type="Proteomes" id="UP000245014">
    <property type="component" value="Unassembled WGS sequence"/>
</dbReference>
<name>A0A2U2BYG2_9BACT</name>
<gene>
    <name evidence="4" type="ORF">DF188_09435</name>
</gene>
<organism evidence="4 5">
    <name type="scientific">Aliarcobacter skirrowii</name>
    <dbReference type="NCBI Taxonomy" id="28200"/>
    <lineage>
        <taxon>Bacteria</taxon>
        <taxon>Pseudomonadati</taxon>
        <taxon>Campylobacterota</taxon>
        <taxon>Epsilonproteobacteria</taxon>
        <taxon>Campylobacterales</taxon>
        <taxon>Arcobacteraceae</taxon>
        <taxon>Aliarcobacter</taxon>
    </lineage>
</organism>
<feature type="signal peptide" evidence="2">
    <location>
        <begin position="1"/>
        <end position="31"/>
    </location>
</feature>
<dbReference type="Pfam" id="PF13505">
    <property type="entry name" value="OMP_b-brl"/>
    <property type="match status" value="1"/>
</dbReference>
<evidence type="ECO:0000256" key="2">
    <source>
        <dbReference type="SAM" id="SignalP"/>
    </source>
</evidence>
<dbReference type="AlphaFoldDB" id="A0A2U2BYG2"/>
<reference evidence="4 5" key="1">
    <citation type="submission" date="2018-05" db="EMBL/GenBank/DDBJ databases">
        <title>Antimicrobial susceptibility testing and genomic analysis of Arcobacter skirrowii strains and one Arcobacter butzleri isolated from German poultry farms.</title>
        <authorList>
            <person name="Haenel I."/>
            <person name="Hotzel H."/>
            <person name="Tomaso H."/>
            <person name="Busch A."/>
        </authorList>
    </citation>
    <scope>NUCLEOTIDE SEQUENCE [LARGE SCALE GENOMIC DNA]</scope>
    <source>
        <strain evidence="5">v</strain>
    </source>
</reference>
<comment type="caution">
    <text evidence="4">The sequence shown here is derived from an EMBL/GenBank/DDBJ whole genome shotgun (WGS) entry which is preliminary data.</text>
</comment>
<protein>
    <recommendedName>
        <fullName evidence="3">Outer membrane protein beta-barrel domain-containing protein</fullName>
    </recommendedName>
</protein>
<dbReference type="EMBL" id="QEYI01000011">
    <property type="protein sequence ID" value="PWE19640.1"/>
    <property type="molecule type" value="Genomic_DNA"/>
</dbReference>
<feature type="chain" id="PRO_5015501126" description="Outer membrane protein beta-barrel domain-containing protein" evidence="2">
    <location>
        <begin position="32"/>
        <end position="209"/>
    </location>
</feature>
<feature type="domain" description="Outer membrane protein beta-barrel" evidence="3">
    <location>
        <begin position="20"/>
        <end position="189"/>
    </location>
</feature>